<proteinExistence type="inferred from homology"/>
<dbReference type="AlphaFoldDB" id="A0A5J6N3D0"/>
<evidence type="ECO:0000256" key="2">
    <source>
        <dbReference type="ARBA" id="ARBA00009477"/>
    </source>
</evidence>
<dbReference type="EMBL" id="CP042582">
    <property type="protein sequence ID" value="QEX23373.1"/>
    <property type="molecule type" value="Genomic_DNA"/>
</dbReference>
<reference evidence="12 13" key="1">
    <citation type="submission" date="2019-08" db="EMBL/GenBank/DDBJ databases">
        <title>Hyperibacter terrae gen. nov., sp. nov. and Hyperibacter viscosus sp. nov., two new members in the family Rhodospirillaceae isolated from the rhizosphere of Hypericum perforatum.</title>
        <authorList>
            <person name="Noviana Z."/>
        </authorList>
    </citation>
    <scope>NUCLEOTIDE SEQUENCE [LARGE SCALE GENOMIC DNA]</scope>
    <source>
        <strain evidence="12 13">R5959</strain>
    </source>
</reference>
<evidence type="ECO:0000256" key="1">
    <source>
        <dbReference type="ARBA" id="ARBA00004377"/>
    </source>
</evidence>
<protein>
    <recommendedName>
        <fullName evidence="9">Membrane fusion protein (MFP) family protein</fullName>
    </recommendedName>
</protein>
<dbReference type="PANTHER" id="PTHR30386">
    <property type="entry name" value="MEMBRANE FUSION SUBUNIT OF EMRAB-TOLC MULTIDRUG EFFLUX PUMP"/>
    <property type="match status" value="1"/>
</dbReference>
<evidence type="ECO:0000256" key="3">
    <source>
        <dbReference type="ARBA" id="ARBA00022448"/>
    </source>
</evidence>
<name>A0A5J6N3D0_9PROT</name>
<evidence type="ECO:0000259" key="11">
    <source>
        <dbReference type="Pfam" id="PF26002"/>
    </source>
</evidence>
<dbReference type="Pfam" id="PF26002">
    <property type="entry name" value="Beta-barrel_AprE"/>
    <property type="match status" value="1"/>
</dbReference>
<accession>A0A5J6N3D0</accession>
<evidence type="ECO:0000313" key="12">
    <source>
        <dbReference type="EMBL" id="QEX23373.1"/>
    </source>
</evidence>
<evidence type="ECO:0000313" key="13">
    <source>
        <dbReference type="Proteomes" id="UP000325797"/>
    </source>
</evidence>
<keyword evidence="4 9" id="KW-1003">Cell membrane</keyword>
<dbReference type="GO" id="GO:0005886">
    <property type="term" value="C:plasma membrane"/>
    <property type="evidence" value="ECO:0007669"/>
    <property type="project" value="UniProtKB-SubCell"/>
</dbReference>
<dbReference type="KEGG" id="hadh:FRZ61_33110"/>
<feature type="coiled-coil region" evidence="10">
    <location>
        <begin position="267"/>
        <end position="294"/>
    </location>
</feature>
<dbReference type="InterPro" id="IPR058982">
    <property type="entry name" value="Beta-barrel_AprE"/>
</dbReference>
<evidence type="ECO:0000256" key="10">
    <source>
        <dbReference type="SAM" id="Coils"/>
    </source>
</evidence>
<evidence type="ECO:0000256" key="7">
    <source>
        <dbReference type="ARBA" id="ARBA00022989"/>
    </source>
</evidence>
<keyword evidence="3 9" id="KW-0813">Transport</keyword>
<dbReference type="PROSITE" id="PS00543">
    <property type="entry name" value="HLYD_FAMILY"/>
    <property type="match status" value="1"/>
</dbReference>
<evidence type="ECO:0000256" key="9">
    <source>
        <dbReference type="RuleBase" id="RU365093"/>
    </source>
</evidence>
<comment type="subcellular location">
    <subcellularLocation>
        <location evidence="1 9">Cell inner membrane</location>
        <topology evidence="1 9">Single-pass membrane protein</topology>
    </subcellularLocation>
</comment>
<evidence type="ECO:0000256" key="6">
    <source>
        <dbReference type="ARBA" id="ARBA00022692"/>
    </source>
</evidence>
<keyword evidence="5 9" id="KW-0997">Cell inner membrane</keyword>
<dbReference type="InterPro" id="IPR050739">
    <property type="entry name" value="MFP"/>
</dbReference>
<dbReference type="InterPro" id="IPR010129">
    <property type="entry name" value="T1SS_HlyD"/>
</dbReference>
<evidence type="ECO:0000256" key="4">
    <source>
        <dbReference type="ARBA" id="ARBA00022475"/>
    </source>
</evidence>
<organism evidence="12 13">
    <name type="scientific">Hypericibacter adhaerens</name>
    <dbReference type="NCBI Taxonomy" id="2602016"/>
    <lineage>
        <taxon>Bacteria</taxon>
        <taxon>Pseudomonadati</taxon>
        <taxon>Pseudomonadota</taxon>
        <taxon>Alphaproteobacteria</taxon>
        <taxon>Rhodospirillales</taxon>
        <taxon>Dongiaceae</taxon>
        <taxon>Hypericibacter</taxon>
    </lineage>
</organism>
<feature type="transmembrane region" description="Helical" evidence="9">
    <location>
        <begin position="38"/>
        <end position="57"/>
    </location>
</feature>
<sequence length="448" mass="49030">MDARAGKSIAVAIAEERRPIAQIGSDIEYTRVTRGVRLLLIGVVGVVATLVILSLFVKIEEVARARGEFVPVGRIQVIQTAEGGALESVLVRNDQQVQRGDLIAKFRNANLMSDLARTQSRMAYLEIQIERLGAFASDRPPNFVRFKEQYGGMVEEAEELNAQLVRQRSSNMEQTDRQIDEEKWALAAAQSEIPAAKSSLNATRDLLARTREGVRQGVIAMNRLAQVEEQAAQSERTYTQLVTSLDQHGARIKSLEAERAVIWAKAASDARTQRSDLMAQLDELKATQAAYESRSVDIEVKAPVTGIVQKISETPIGTVIPPGGTVCEIVPTEGGVLMKARVASRDIGFVQVGQDVVVKSDAFDYGRFGSVAGKLVRIAPSSAPTDNTQAPYFMVEIELDQPYVGTNPTHVLTPGMTGEAVILTGRKTLFQYVLKPIYLTLDTALHER</sequence>
<dbReference type="GO" id="GO:0009306">
    <property type="term" value="P:protein secretion"/>
    <property type="evidence" value="ECO:0007669"/>
    <property type="project" value="InterPro"/>
</dbReference>
<dbReference type="Proteomes" id="UP000325797">
    <property type="component" value="Chromosome"/>
</dbReference>
<gene>
    <name evidence="12" type="ORF">FRZ61_33110</name>
</gene>
<dbReference type="InterPro" id="IPR006144">
    <property type="entry name" value="Secretion_HlyD_CS"/>
</dbReference>
<keyword evidence="7 9" id="KW-1133">Transmembrane helix</keyword>
<feature type="coiled-coil region" evidence="10">
    <location>
        <begin position="154"/>
        <end position="192"/>
    </location>
</feature>
<keyword evidence="6 9" id="KW-0812">Transmembrane</keyword>
<feature type="domain" description="AprE-like beta-barrel" evidence="11">
    <location>
        <begin position="337"/>
        <end position="425"/>
    </location>
</feature>
<keyword evidence="13" id="KW-1185">Reference proteome</keyword>
<comment type="similarity">
    <text evidence="2 9">Belongs to the membrane fusion protein (MFP) (TC 8.A.1) family.</text>
</comment>
<dbReference type="PANTHER" id="PTHR30386:SF26">
    <property type="entry name" value="TRANSPORT PROTEIN COMB"/>
    <property type="match status" value="1"/>
</dbReference>
<dbReference type="NCBIfam" id="TIGR01843">
    <property type="entry name" value="type_I_hlyD"/>
    <property type="match status" value="1"/>
</dbReference>
<dbReference type="Gene3D" id="2.40.30.170">
    <property type="match status" value="1"/>
</dbReference>
<keyword evidence="8 9" id="KW-0472">Membrane</keyword>
<dbReference type="PRINTS" id="PR01490">
    <property type="entry name" value="RTXTOXIND"/>
</dbReference>
<evidence type="ECO:0000256" key="5">
    <source>
        <dbReference type="ARBA" id="ARBA00022519"/>
    </source>
</evidence>
<keyword evidence="10" id="KW-0175">Coiled coil</keyword>
<dbReference type="RefSeq" id="WP_191909059.1">
    <property type="nucleotide sequence ID" value="NZ_CP042582.1"/>
</dbReference>
<evidence type="ECO:0000256" key="8">
    <source>
        <dbReference type="ARBA" id="ARBA00023136"/>
    </source>
</evidence>